<evidence type="ECO:0000313" key="3">
    <source>
        <dbReference type="Proteomes" id="UP001642484"/>
    </source>
</evidence>
<dbReference type="InterPro" id="IPR016040">
    <property type="entry name" value="NAD(P)-bd_dom"/>
</dbReference>
<organism evidence="2 3">
    <name type="scientific">Durusdinium trenchii</name>
    <dbReference type="NCBI Taxonomy" id="1381693"/>
    <lineage>
        <taxon>Eukaryota</taxon>
        <taxon>Sar</taxon>
        <taxon>Alveolata</taxon>
        <taxon>Dinophyceae</taxon>
        <taxon>Suessiales</taxon>
        <taxon>Symbiodiniaceae</taxon>
        <taxon>Durusdinium</taxon>
    </lineage>
</organism>
<reference evidence="2 3" key="1">
    <citation type="submission" date="2024-02" db="EMBL/GenBank/DDBJ databases">
        <authorList>
            <person name="Chen Y."/>
            <person name="Shah S."/>
            <person name="Dougan E. K."/>
            <person name="Thang M."/>
            <person name="Chan C."/>
        </authorList>
    </citation>
    <scope>NUCLEOTIDE SEQUENCE [LARGE SCALE GENOMIC DNA]</scope>
</reference>
<feature type="domain" description="NAD(P)-binding" evidence="1">
    <location>
        <begin position="59"/>
        <end position="274"/>
    </location>
</feature>
<sequence length="294" mass="31748">MDESISLTMITGSVVQKGSKTNAFTRSPTSAFGSPGSPFAPRFLRPIAMATPATVLVLGATGKTGIPLVEQLLQRGAAVRALVRSPEKLPKPEGQAQLSVTQCSSVLDLTDQELLEQVKGCEAVVSCLSHVGNPWAKPHDLCLSISKRICSAMQQAAQAETTGTRPKYLMMGTVLVPKADGSEKAHGWASTFMVGLLNTLLPPMYDHKLTAAYLNENMSSENPLVDHVVIRPNLLVDKPVSEYQTFDELQTGVFSPQDCSRANVAQFMCDLILKPDLWAQWKGKMPVIIDKVAA</sequence>
<dbReference type="Pfam" id="PF13460">
    <property type="entry name" value="NAD_binding_10"/>
    <property type="match status" value="1"/>
</dbReference>
<dbReference type="Gene3D" id="3.40.50.720">
    <property type="entry name" value="NAD(P)-binding Rossmann-like Domain"/>
    <property type="match status" value="1"/>
</dbReference>
<dbReference type="InterPro" id="IPR036291">
    <property type="entry name" value="NAD(P)-bd_dom_sf"/>
</dbReference>
<dbReference type="PANTHER" id="PTHR15020:SF11">
    <property type="entry name" value="OS06G0360300 PROTEIN"/>
    <property type="match status" value="1"/>
</dbReference>
<dbReference type="Proteomes" id="UP001642484">
    <property type="component" value="Unassembled WGS sequence"/>
</dbReference>
<keyword evidence="3" id="KW-1185">Reference proteome</keyword>
<evidence type="ECO:0000259" key="1">
    <source>
        <dbReference type="Pfam" id="PF13460"/>
    </source>
</evidence>
<name>A0ABP0HV72_9DINO</name>
<accession>A0ABP0HV72</accession>
<proteinExistence type="predicted"/>
<dbReference type="EMBL" id="CAXAMN010001270">
    <property type="protein sequence ID" value="CAK8993531.1"/>
    <property type="molecule type" value="Genomic_DNA"/>
</dbReference>
<evidence type="ECO:0000313" key="2">
    <source>
        <dbReference type="EMBL" id="CAK8993531.1"/>
    </source>
</evidence>
<comment type="caution">
    <text evidence="2">The sequence shown here is derived from an EMBL/GenBank/DDBJ whole genome shotgun (WGS) entry which is preliminary data.</text>
</comment>
<protein>
    <recommendedName>
        <fullName evidence="1">NAD(P)-binding domain-containing protein</fullName>
    </recommendedName>
</protein>
<dbReference type="SUPFAM" id="SSF51735">
    <property type="entry name" value="NAD(P)-binding Rossmann-fold domains"/>
    <property type="match status" value="1"/>
</dbReference>
<gene>
    <name evidence="2" type="ORF">CCMP2556_LOCUS3284</name>
</gene>
<dbReference type="PANTHER" id="PTHR15020">
    <property type="entry name" value="FLAVIN REDUCTASE-RELATED"/>
    <property type="match status" value="1"/>
</dbReference>